<name>A0A0L6JJD1_9FIRM</name>
<feature type="domain" description="Copper amine oxidase-like N-terminal" evidence="1">
    <location>
        <begin position="688"/>
        <end position="793"/>
    </location>
</feature>
<dbReference type="eggNOG" id="COG0103">
    <property type="taxonomic scope" value="Bacteria"/>
</dbReference>
<dbReference type="SUPFAM" id="SSF55383">
    <property type="entry name" value="Copper amine oxidase, domain N"/>
    <property type="match status" value="1"/>
</dbReference>
<keyword evidence="3" id="KW-1185">Reference proteome</keyword>
<dbReference type="Proteomes" id="UP000036923">
    <property type="component" value="Unassembled WGS sequence"/>
</dbReference>
<dbReference type="Gene3D" id="3.30.457.10">
    <property type="entry name" value="Copper amine oxidase-like, N-terminal domain"/>
    <property type="match status" value="1"/>
</dbReference>
<accession>A0A0L6JJD1</accession>
<gene>
    <name evidence="2" type="ORF">Bccel_1246</name>
</gene>
<dbReference type="eggNOG" id="COG4447">
    <property type="taxonomic scope" value="Bacteria"/>
</dbReference>
<dbReference type="AlphaFoldDB" id="A0A0L6JJD1"/>
<dbReference type="SUPFAM" id="SSF110296">
    <property type="entry name" value="Oligoxyloglucan reducing end-specific cellobiohydrolase"/>
    <property type="match status" value="1"/>
</dbReference>
<dbReference type="Pfam" id="PF07833">
    <property type="entry name" value="Cu_amine_oxidN1"/>
    <property type="match status" value="1"/>
</dbReference>
<dbReference type="EMBL" id="LGTC01000001">
    <property type="protein sequence ID" value="KNY25986.1"/>
    <property type="molecule type" value="Genomic_DNA"/>
</dbReference>
<evidence type="ECO:0000313" key="2">
    <source>
        <dbReference type="EMBL" id="KNY25986.1"/>
    </source>
</evidence>
<dbReference type="RefSeq" id="WP_242853159.1">
    <property type="nucleotide sequence ID" value="NZ_JQKC01000026.1"/>
</dbReference>
<dbReference type="PATRIC" id="fig|398512.5.peg.1292"/>
<evidence type="ECO:0000259" key="1">
    <source>
        <dbReference type="Pfam" id="PF07833"/>
    </source>
</evidence>
<evidence type="ECO:0000313" key="3">
    <source>
        <dbReference type="Proteomes" id="UP000036923"/>
    </source>
</evidence>
<dbReference type="STRING" id="398512.Bccel_1246"/>
<reference evidence="3" key="1">
    <citation type="submission" date="2015-07" db="EMBL/GenBank/DDBJ databases">
        <title>Near-Complete Genome Sequence of the Cellulolytic Bacterium Bacteroides (Pseudobacteroides) cellulosolvens ATCC 35603.</title>
        <authorList>
            <person name="Dassa B."/>
            <person name="Utturkar S.M."/>
            <person name="Klingeman D.M."/>
            <person name="Hurt R.A."/>
            <person name="Keller M."/>
            <person name="Xu J."/>
            <person name="Reddy Y.H.K."/>
            <person name="Borovok I."/>
            <person name="Grinberg I.R."/>
            <person name="Lamed R."/>
            <person name="Zhivin O."/>
            <person name="Bayer E.A."/>
            <person name="Brown S.D."/>
        </authorList>
    </citation>
    <scope>NUCLEOTIDE SEQUENCE [LARGE SCALE GENOMIC DNA]</scope>
    <source>
        <strain evidence="3">DSM 2933</strain>
    </source>
</reference>
<sequence length="796" mass="89107">MNKKLIVVSLFICIIFTLFNSNSIYAGQKTNFIKNPYVGHNIITGIAYNENVSVIVESNGCIRLSYDNINWTIQNSGTKNQLNCISWGNNQFIAVGIKGTILRSKDGIVWENVHTNFTENLNKVIWNGTMFFIVGDNGTILESKDADIWQKVSSGTNANLNGIAWNGKTLIVTGNKTNNSGLKSNEKDSIFSISLSATNGFILSSPDGKSWVKSEMKDMRLNGIFWDGDSFLLPCAHFTDTEIHRIYPNGESYVEEIAKRPHGLIMKSIDGVNWVKSSIKDSIGFGIFSILKNDKKYIGITLSDVVESDDGITWYVKEYYGEVLTPLYDHGPDRTYFDIIKIKDKIAIVGTNGSITTMTNEGQKDIVFLEAPGDFTPITDLIWDGKKFLGFVKGYKDGLFAESYDGINWTFKPADCIGPRVKFGSSYTPSINSIAYNGKKYIAVGSEFFITESEDGENWNEVDEVEDLKISFNKVAWIGDRFLAIAHKYESLENILGVVYTSYDGKEWDKVLESNDVLCSVAYDGNHTVAIGGKSVILTSNDCINWNKKYIEMDNQFISQILYCNNFIAFVPEKPYILTSLDGISWNKQTLNNEIIHPVTIWNGSQFISLSYEDGHSYHCSLSKSNDGIKWDKPEEIDKNFTAYALAYDGNQYVAIGTQIVEGEFYTCVSNLNSSPTECVNRQIKLLINGREIKTDIYPVIEKDRVLVPLRAIFEGLGANVLWNGNTRTVTGILGDTKVELKVDSLDAFVNLNHKVLEVPAKVINGRTLVPVRFISESLGASVEWDNNNYIVKVNK</sequence>
<dbReference type="SUPFAM" id="SSF50939">
    <property type="entry name" value="Sialidases"/>
    <property type="match status" value="3"/>
</dbReference>
<proteinExistence type="predicted"/>
<organism evidence="2 3">
    <name type="scientific">Pseudobacteroides cellulosolvens ATCC 35603 = DSM 2933</name>
    <dbReference type="NCBI Taxonomy" id="398512"/>
    <lineage>
        <taxon>Bacteria</taxon>
        <taxon>Bacillati</taxon>
        <taxon>Bacillota</taxon>
        <taxon>Clostridia</taxon>
        <taxon>Eubacteriales</taxon>
        <taxon>Oscillospiraceae</taxon>
        <taxon>Pseudobacteroides</taxon>
    </lineage>
</organism>
<dbReference type="InterPro" id="IPR036278">
    <property type="entry name" value="Sialidase_sf"/>
</dbReference>
<comment type="caution">
    <text evidence="2">The sequence shown here is derived from an EMBL/GenBank/DDBJ whole genome shotgun (WGS) entry which is preliminary data.</text>
</comment>
<dbReference type="InterPro" id="IPR012854">
    <property type="entry name" value="Cu_amine_oxidase-like_N"/>
</dbReference>
<dbReference type="InterPro" id="IPR036582">
    <property type="entry name" value="Mao_N_sf"/>
</dbReference>
<protein>
    <submittedName>
        <fullName evidence="2">Copper amine oxidase-like domain-containing protein</fullName>
    </submittedName>
</protein>